<evidence type="ECO:0000313" key="1">
    <source>
        <dbReference type="EMBL" id="VCU72381.1"/>
    </source>
</evidence>
<evidence type="ECO:0000313" key="2">
    <source>
        <dbReference type="Proteomes" id="UP000277294"/>
    </source>
</evidence>
<dbReference type="EMBL" id="UWPJ01000039">
    <property type="protein sequence ID" value="VCU72381.1"/>
    <property type="molecule type" value="Genomic_DNA"/>
</dbReference>
<protein>
    <submittedName>
        <fullName evidence="1">Uncharacterized protein</fullName>
    </submittedName>
</protein>
<dbReference type="Proteomes" id="UP000277294">
    <property type="component" value="Unassembled WGS sequence"/>
</dbReference>
<gene>
    <name evidence="1" type="ORF">PIGHUM_04480</name>
</gene>
<dbReference type="AlphaFoldDB" id="A0A3P4B8T6"/>
<name>A0A3P4B8T6_9BURK</name>
<proteinExistence type="predicted"/>
<keyword evidence="2" id="KW-1185">Reference proteome</keyword>
<accession>A0A3P4B8T6</accession>
<dbReference type="OrthoDB" id="5570093at2"/>
<dbReference type="RefSeq" id="WP_116802406.1">
    <property type="nucleotide sequence ID" value="NZ_UWPJ01000039.1"/>
</dbReference>
<organism evidence="1 2">
    <name type="scientific">Pigmentiphaga humi</name>
    <dbReference type="NCBI Taxonomy" id="2478468"/>
    <lineage>
        <taxon>Bacteria</taxon>
        <taxon>Pseudomonadati</taxon>
        <taxon>Pseudomonadota</taxon>
        <taxon>Betaproteobacteria</taxon>
        <taxon>Burkholderiales</taxon>
        <taxon>Alcaligenaceae</taxon>
        <taxon>Pigmentiphaga</taxon>
    </lineage>
</organism>
<sequence>MIHFPPLRTRRLTVQLRELSISESVAIAAMPPHLEEAECTAFLRAAVQSAKGIEDPAHWTVQERMLAVCHYLASTSDDGPDFAVGGGHYSDYLDGATDIQTQAPMIELGELGGDTWKIQNLTGRMVESIERMEGEIQSASGQPFTGRLHWILGGMAAQLVRASEEAPDTAMADGAFDEYLVERMRVMAAFPGSDFEALMGMYLTGRQKLNHLFKIEFSPGGVVAMPKGGAAANLPPARFPVRTCLSRVALELVGKPDESGV</sequence>
<reference evidence="1 2" key="1">
    <citation type="submission" date="2018-10" db="EMBL/GenBank/DDBJ databases">
        <authorList>
            <person name="Criscuolo A."/>
        </authorList>
    </citation>
    <scope>NUCLEOTIDE SEQUENCE [LARGE SCALE GENOMIC DNA]</scope>
    <source>
        <strain evidence="1">DnA1</strain>
    </source>
</reference>